<evidence type="ECO:0000259" key="3">
    <source>
        <dbReference type="Pfam" id="PF22936"/>
    </source>
</evidence>
<feature type="domain" description="GAG-pre-integrase" evidence="2">
    <location>
        <begin position="420"/>
        <end position="475"/>
    </location>
</feature>
<dbReference type="Gene3D" id="3.30.200.20">
    <property type="entry name" value="Phosphorylase Kinase, domain 1"/>
    <property type="match status" value="1"/>
</dbReference>
<dbReference type="AlphaFoldDB" id="A0A6A3BWD2"/>
<reference evidence="5" key="1">
    <citation type="submission" date="2019-09" db="EMBL/GenBank/DDBJ databases">
        <title>Draft genome information of white flower Hibiscus syriacus.</title>
        <authorList>
            <person name="Kim Y.-M."/>
        </authorList>
    </citation>
    <scope>NUCLEOTIDE SEQUENCE [LARGE SCALE GENOMIC DNA]</scope>
    <source>
        <strain evidence="5">YM2019G1</strain>
        <tissue evidence="5">Leaf</tissue>
    </source>
</reference>
<dbReference type="SUPFAM" id="SSF56112">
    <property type="entry name" value="Protein kinase-like (PK-like)"/>
    <property type="match status" value="1"/>
</dbReference>
<sequence>MDKYETVKDIGSGNFAVARSLRHPNIIRFKEVILNPTLLAIVMELDIFFQQLISGVSYCHSMSSLLHSRPKSTVETPAYIAPEVLSRREYDDKLINIPRKSRSGGYDYVGWGCGVAAPRKDPEGFATYKASVDGGGRLGRISSRLYGLKMQDDNDLAQHVNVFNQIVSDLARLDVKIEDEDKVIILLCLLAHNYRKQNAGESSQADSLYVKGNRDRGRKAEKAGSGKWNFISKSRENNTIYYYKCKDAGHMKQDYPKLKKKTDEKRDDSSKSVNVVEDDNSDCSEGDMFSISTTQLTDVWIIDFGYFYHITPNREWFSTYRSINSSSVYLGDDRCCNIVGIGDVIINMYDGSVRTLSGVRHIPDLKKNLISFGTLHNNGFISKDDEDRETIRIVKGALTMMKGKMTAGNICRLLGCTIIGGFHSVESCDDTTKLWHMRLAHLSERGMAELHKINMLHGVKSCKLNFCKYCVLGKQTKVRFKTAKHTTEGILDYVHSDVWGPSTTSSLGGSRSLNERARCLWLNVGLPLRLLTWRIFGYHAYVHVPADERSKLDAKSKECIFLGYKKGVKGFKFSDPVAKKIVISRDVAFDEQPMLQEKKYTTVVDFEQSPVEKTETSQPTYGGSATDDLQDYSLARNRVRRTNITKVLYSNAVSCLMYAMVCTRPDLAHVVSQVCKYMCKPGKQHWEVVKWIFRYLKGTVGHGIIFGSQRDNPLVVGYVDSDYAGDLDNRRSTTWYVFTLGGGPICWKSIVQYVVALSTTEDEYMATVEAVKEDLWLTGLVKELGVQQGGV</sequence>
<dbReference type="Pfam" id="PF22936">
    <property type="entry name" value="Pol_BBD"/>
    <property type="match status" value="1"/>
</dbReference>
<dbReference type="InterPro" id="IPR025724">
    <property type="entry name" value="GAG-pre-integrase_dom"/>
</dbReference>
<feature type="compositionally biased region" description="Basic and acidic residues" evidence="1">
    <location>
        <begin position="256"/>
        <end position="270"/>
    </location>
</feature>
<feature type="domain" description="Retroviral polymerase SH3-like" evidence="4">
    <location>
        <begin position="539"/>
        <end position="596"/>
    </location>
</feature>
<dbReference type="CDD" id="cd09272">
    <property type="entry name" value="RNase_HI_RT_Ty1"/>
    <property type="match status" value="1"/>
</dbReference>
<accession>A0A6A3BWD2</accession>
<organism evidence="5">
    <name type="scientific">Hibiscus syriacus</name>
    <name type="common">Rose of Sharon</name>
    <dbReference type="NCBI Taxonomy" id="106335"/>
    <lineage>
        <taxon>Eukaryota</taxon>
        <taxon>Viridiplantae</taxon>
        <taxon>Streptophyta</taxon>
        <taxon>Embryophyta</taxon>
        <taxon>Tracheophyta</taxon>
        <taxon>Spermatophyta</taxon>
        <taxon>Magnoliopsida</taxon>
        <taxon>eudicotyledons</taxon>
        <taxon>Gunneridae</taxon>
        <taxon>Pentapetalae</taxon>
        <taxon>rosids</taxon>
        <taxon>malvids</taxon>
        <taxon>Malvales</taxon>
        <taxon>Malvaceae</taxon>
        <taxon>Malvoideae</taxon>
        <taxon>Hibiscus</taxon>
    </lineage>
</organism>
<name>A0A6A3BWD2_HIBSY</name>
<dbReference type="InterPro" id="IPR011009">
    <property type="entry name" value="Kinase-like_dom_sf"/>
</dbReference>
<dbReference type="InterPro" id="IPR054722">
    <property type="entry name" value="PolX-like_BBD"/>
</dbReference>
<dbReference type="Pfam" id="PF13976">
    <property type="entry name" value="gag_pre-integrs"/>
    <property type="match status" value="1"/>
</dbReference>
<protein>
    <submittedName>
        <fullName evidence="5">Uncharacterized protein</fullName>
    </submittedName>
</protein>
<feature type="region of interest" description="Disordered" evidence="1">
    <location>
        <begin position="256"/>
        <end position="279"/>
    </location>
</feature>
<gene>
    <name evidence="5" type="ORF">F3Y22_tig00024296pilonHSYRG00005</name>
</gene>
<evidence type="ECO:0000256" key="1">
    <source>
        <dbReference type="SAM" id="MobiDB-lite"/>
    </source>
</evidence>
<dbReference type="InterPro" id="IPR057670">
    <property type="entry name" value="SH3_retrovirus"/>
</dbReference>
<dbReference type="PANTHER" id="PTHR11439:SF491">
    <property type="entry name" value="INTEGRASE CATALYTIC DOMAIN-CONTAINING PROTEIN"/>
    <property type="match status" value="1"/>
</dbReference>
<feature type="domain" description="Retrovirus-related Pol polyprotein from transposon TNT 1-94-like beta-barrel" evidence="3">
    <location>
        <begin position="300"/>
        <end position="380"/>
    </location>
</feature>
<dbReference type="Pfam" id="PF14223">
    <property type="entry name" value="Retrotran_gag_2"/>
    <property type="match status" value="1"/>
</dbReference>
<dbReference type="EMBL" id="VEPZ02000767">
    <property type="protein sequence ID" value="KAE8720211.1"/>
    <property type="molecule type" value="Genomic_DNA"/>
</dbReference>
<dbReference type="Pfam" id="PF25597">
    <property type="entry name" value="SH3_retrovirus"/>
    <property type="match status" value="1"/>
</dbReference>
<evidence type="ECO:0000313" key="5">
    <source>
        <dbReference type="EMBL" id="KAE8720211.1"/>
    </source>
</evidence>
<evidence type="ECO:0000259" key="4">
    <source>
        <dbReference type="Pfam" id="PF25597"/>
    </source>
</evidence>
<comment type="caution">
    <text evidence="5">The sequence shown here is derived from an EMBL/GenBank/DDBJ whole genome shotgun (WGS) entry which is preliminary data.</text>
</comment>
<evidence type="ECO:0000259" key="2">
    <source>
        <dbReference type="Pfam" id="PF13976"/>
    </source>
</evidence>
<proteinExistence type="predicted"/>
<dbReference type="PANTHER" id="PTHR11439">
    <property type="entry name" value="GAG-POL-RELATED RETROTRANSPOSON"/>
    <property type="match status" value="1"/>
</dbReference>